<evidence type="ECO:0000256" key="7">
    <source>
        <dbReference type="ARBA" id="ARBA00023136"/>
    </source>
</evidence>
<comment type="subcellular location">
    <subcellularLocation>
        <location evidence="1">Cell membrane</location>
        <topology evidence="1">Multi-pass membrane protein</topology>
    </subcellularLocation>
</comment>
<proteinExistence type="inferred from homology"/>
<keyword evidence="3 8" id="KW-0813">Transport</keyword>
<comment type="function">
    <text evidence="8">Probably a riboflavin-binding protein that interacts with the energy-coupling factor (ECF) ABC-transporter complex.</text>
</comment>
<dbReference type="PANTHER" id="PTHR38438">
    <property type="entry name" value="RIBOFLAVIN TRANSPORTER RIBU"/>
    <property type="match status" value="1"/>
</dbReference>
<evidence type="ECO:0000256" key="1">
    <source>
        <dbReference type="ARBA" id="ARBA00004651"/>
    </source>
</evidence>
<organism evidence="10 11">
    <name type="scientific">Candidatus Acutalibacter pullistercoris</name>
    <dbReference type="NCBI Taxonomy" id="2838418"/>
    <lineage>
        <taxon>Bacteria</taxon>
        <taxon>Bacillati</taxon>
        <taxon>Bacillota</taxon>
        <taxon>Clostridia</taxon>
        <taxon>Eubacteriales</taxon>
        <taxon>Acutalibacteraceae</taxon>
        <taxon>Acutalibacter</taxon>
    </lineage>
</organism>
<feature type="transmembrane region" description="Helical" evidence="9">
    <location>
        <begin position="44"/>
        <end position="64"/>
    </location>
</feature>
<reference evidence="10" key="1">
    <citation type="journal article" date="2021" name="PeerJ">
        <title>Extensive microbial diversity within the chicken gut microbiome revealed by metagenomics and culture.</title>
        <authorList>
            <person name="Gilroy R."/>
            <person name="Ravi A."/>
            <person name="Getino M."/>
            <person name="Pursley I."/>
            <person name="Horton D.L."/>
            <person name="Alikhan N.F."/>
            <person name="Baker D."/>
            <person name="Gharbi K."/>
            <person name="Hall N."/>
            <person name="Watson M."/>
            <person name="Adriaenssens E.M."/>
            <person name="Foster-Nyarko E."/>
            <person name="Jarju S."/>
            <person name="Secka A."/>
            <person name="Antonio M."/>
            <person name="Oren A."/>
            <person name="Chaudhuri R.R."/>
            <person name="La Ragione R."/>
            <person name="Hildebrand F."/>
            <person name="Pallen M.J."/>
        </authorList>
    </citation>
    <scope>NUCLEOTIDE SEQUENCE</scope>
    <source>
        <strain evidence="10">1282</strain>
    </source>
</reference>
<evidence type="ECO:0000313" key="11">
    <source>
        <dbReference type="Proteomes" id="UP000823915"/>
    </source>
</evidence>
<comment type="similarity">
    <text evidence="2 8">Belongs to the prokaryotic riboflavin transporter (P-RFT) (TC 2.A.87) family.</text>
</comment>
<feature type="transmembrane region" description="Helical" evidence="9">
    <location>
        <begin position="106"/>
        <end position="126"/>
    </location>
</feature>
<evidence type="ECO:0000256" key="9">
    <source>
        <dbReference type="SAM" id="Phobius"/>
    </source>
</evidence>
<gene>
    <name evidence="10" type="ORF">H9838_08985</name>
</gene>
<evidence type="ECO:0000256" key="3">
    <source>
        <dbReference type="ARBA" id="ARBA00022448"/>
    </source>
</evidence>
<evidence type="ECO:0000313" key="10">
    <source>
        <dbReference type="EMBL" id="HIY27290.1"/>
    </source>
</evidence>
<dbReference type="GO" id="GO:0005886">
    <property type="term" value="C:plasma membrane"/>
    <property type="evidence" value="ECO:0007669"/>
    <property type="project" value="UniProtKB-SubCell"/>
</dbReference>
<dbReference type="InterPro" id="IPR025720">
    <property type="entry name" value="RibU"/>
</dbReference>
<sequence length="198" mass="21444">MQKKVNVRWLAVTAILGAVAAVLMMLSISVPLIPSFVKLDFSELPALIAAFAMGPVSGVGVCLIKNLVNLPTSYSAGIGELCNFLLGVAFVLPAGLFYKFKKDRFGALWGSLLGALIMGIASFPINYCITYPFYINAGIMSLDAILDAYQLILPSVETLPQALWIFNAPFTFFKALCDVAITFLLYKHLSPLLKGKTL</sequence>
<evidence type="ECO:0000256" key="4">
    <source>
        <dbReference type="ARBA" id="ARBA00022475"/>
    </source>
</evidence>
<evidence type="ECO:0000256" key="2">
    <source>
        <dbReference type="ARBA" id="ARBA00005540"/>
    </source>
</evidence>
<reference evidence="10" key="2">
    <citation type="submission" date="2021-04" db="EMBL/GenBank/DDBJ databases">
        <authorList>
            <person name="Gilroy R."/>
        </authorList>
    </citation>
    <scope>NUCLEOTIDE SEQUENCE</scope>
    <source>
        <strain evidence="10">1282</strain>
    </source>
</reference>
<dbReference type="InterPro" id="IPR024529">
    <property type="entry name" value="ECF_trnsprt_substrate-spec"/>
</dbReference>
<accession>A0A9D1YEK9</accession>
<evidence type="ECO:0000256" key="6">
    <source>
        <dbReference type="ARBA" id="ARBA00022989"/>
    </source>
</evidence>
<dbReference type="Proteomes" id="UP000823915">
    <property type="component" value="Unassembled WGS sequence"/>
</dbReference>
<evidence type="ECO:0000256" key="8">
    <source>
        <dbReference type="PIRNR" id="PIRNR037778"/>
    </source>
</evidence>
<dbReference type="GO" id="GO:0032217">
    <property type="term" value="F:riboflavin transmembrane transporter activity"/>
    <property type="evidence" value="ECO:0007669"/>
    <property type="project" value="UniProtKB-UniRule"/>
</dbReference>
<dbReference type="EMBL" id="DXDU01000144">
    <property type="protein sequence ID" value="HIY27290.1"/>
    <property type="molecule type" value="Genomic_DNA"/>
</dbReference>
<dbReference type="Pfam" id="PF12822">
    <property type="entry name" value="ECF_trnsprt"/>
    <property type="match status" value="1"/>
</dbReference>
<feature type="transmembrane region" description="Helical" evidence="9">
    <location>
        <begin position="76"/>
        <end position="100"/>
    </location>
</feature>
<feature type="transmembrane region" description="Helical" evidence="9">
    <location>
        <begin position="164"/>
        <end position="186"/>
    </location>
</feature>
<name>A0A9D1YEK9_9FIRM</name>
<keyword evidence="4 8" id="KW-1003">Cell membrane</keyword>
<feature type="transmembrane region" description="Helical" evidence="9">
    <location>
        <begin position="7"/>
        <end position="32"/>
    </location>
</feature>
<evidence type="ECO:0000256" key="5">
    <source>
        <dbReference type="ARBA" id="ARBA00022692"/>
    </source>
</evidence>
<dbReference type="PIRSF" id="PIRSF037778">
    <property type="entry name" value="UCP037778_transp_RibU"/>
    <property type="match status" value="1"/>
</dbReference>
<keyword evidence="6 9" id="KW-1133">Transmembrane helix</keyword>
<dbReference type="AlphaFoldDB" id="A0A9D1YEK9"/>
<protein>
    <recommendedName>
        <fullName evidence="8">Riboflavin transporter</fullName>
    </recommendedName>
</protein>
<keyword evidence="7 8" id="KW-0472">Membrane</keyword>
<keyword evidence="5 9" id="KW-0812">Transmembrane</keyword>
<dbReference type="PANTHER" id="PTHR38438:SF1">
    <property type="entry name" value="RIBOFLAVIN TRANSPORTER RIBU"/>
    <property type="match status" value="1"/>
</dbReference>
<dbReference type="Gene3D" id="1.10.1760.20">
    <property type="match status" value="1"/>
</dbReference>
<comment type="caution">
    <text evidence="10">The sequence shown here is derived from an EMBL/GenBank/DDBJ whole genome shotgun (WGS) entry which is preliminary data.</text>
</comment>